<feature type="domain" description="Thioredoxin" evidence="6">
    <location>
        <begin position="40"/>
        <end position="165"/>
    </location>
</feature>
<proteinExistence type="evidence at transcript level"/>
<organism evidence="7">
    <name type="scientific">Cyclina sinensis</name>
    <name type="common">Venus clam</name>
    <dbReference type="NCBI Taxonomy" id="120566"/>
    <lineage>
        <taxon>Eukaryota</taxon>
        <taxon>Metazoa</taxon>
        <taxon>Spiralia</taxon>
        <taxon>Lophotrochozoa</taxon>
        <taxon>Mollusca</taxon>
        <taxon>Bivalvia</taxon>
        <taxon>Autobranchia</taxon>
        <taxon>Heteroconchia</taxon>
        <taxon>Euheterodonta</taxon>
        <taxon>Imparidentia</taxon>
        <taxon>Neoheterodontei</taxon>
        <taxon>Venerida</taxon>
        <taxon>Veneroidea</taxon>
        <taxon>Veneridae</taxon>
        <taxon>Cyclina</taxon>
    </lineage>
</organism>
<dbReference type="FunFam" id="3.40.30.10:FF:000001">
    <property type="entry name" value="Thioredoxin"/>
    <property type="match status" value="1"/>
</dbReference>
<dbReference type="NCBIfam" id="TIGR01068">
    <property type="entry name" value="thioredoxin"/>
    <property type="match status" value="1"/>
</dbReference>
<dbReference type="Pfam" id="PF00085">
    <property type="entry name" value="Thioredoxin"/>
    <property type="match status" value="1"/>
</dbReference>
<dbReference type="GO" id="GO:0045454">
    <property type="term" value="P:cell redox homeostasis"/>
    <property type="evidence" value="ECO:0007669"/>
    <property type="project" value="TreeGrafter"/>
</dbReference>
<comment type="similarity">
    <text evidence="1">Belongs to the thioredoxin family.</text>
</comment>
<evidence type="ECO:0000313" key="7">
    <source>
        <dbReference type="EMBL" id="AFH78196.1"/>
    </source>
</evidence>
<keyword evidence="2" id="KW-0813">Transport</keyword>
<keyword evidence="5" id="KW-0676">Redox-active center</keyword>
<dbReference type="PROSITE" id="PS51352">
    <property type="entry name" value="THIOREDOXIN_2"/>
    <property type="match status" value="1"/>
</dbReference>
<reference evidence="7" key="1">
    <citation type="submission" date="2011-10" db="EMBL/GenBank/DDBJ databases">
        <title>Cloning and mRNA expression of immunity interrelated genes in Cyclina sinensis.</title>
        <authorList>
            <person name="Pan B."/>
            <person name="Lv D."/>
            <person name="Luo K."/>
        </authorList>
    </citation>
    <scope>NUCLEOTIDE SEQUENCE</scope>
    <source>
        <tissue evidence="7">Whole body</tissue>
    </source>
</reference>
<name>U5HSN9_CYCSN</name>
<keyword evidence="4" id="KW-1015">Disulfide bond</keyword>
<evidence type="ECO:0000256" key="4">
    <source>
        <dbReference type="ARBA" id="ARBA00023157"/>
    </source>
</evidence>
<dbReference type="PROSITE" id="PS00194">
    <property type="entry name" value="THIOREDOXIN_1"/>
    <property type="match status" value="1"/>
</dbReference>
<dbReference type="GO" id="GO:0005739">
    <property type="term" value="C:mitochondrion"/>
    <property type="evidence" value="ECO:0007669"/>
    <property type="project" value="TreeGrafter"/>
</dbReference>
<evidence type="ECO:0000256" key="3">
    <source>
        <dbReference type="ARBA" id="ARBA00022982"/>
    </source>
</evidence>
<sequence>MASRTLLRRILQMNRRCQLQRTVIPRSVVPVTQILQQKSIPCQHHSQSRELCTQQGERMVINIQDVKDFEESVLNNPLPVVVDFHATWCGPCRLLGPRLESLVGSKSGKVVLAKLDVDEVEEIAMKYRISSVPTVIGFKNKEAKDKFIGLQDDDIIETFLDRLIG</sequence>
<dbReference type="EMBL" id="JN969050">
    <property type="protein sequence ID" value="AFH78196.1"/>
    <property type="molecule type" value="mRNA"/>
</dbReference>
<evidence type="ECO:0000259" key="6">
    <source>
        <dbReference type="PROSITE" id="PS51352"/>
    </source>
</evidence>
<dbReference type="PANTHER" id="PTHR43601">
    <property type="entry name" value="THIOREDOXIN, MITOCHONDRIAL"/>
    <property type="match status" value="1"/>
</dbReference>
<dbReference type="CDD" id="cd02947">
    <property type="entry name" value="TRX_family"/>
    <property type="match status" value="1"/>
</dbReference>
<dbReference type="InterPro" id="IPR036249">
    <property type="entry name" value="Thioredoxin-like_sf"/>
</dbReference>
<dbReference type="Gene3D" id="3.40.30.10">
    <property type="entry name" value="Glutaredoxin"/>
    <property type="match status" value="1"/>
</dbReference>
<evidence type="ECO:0000256" key="5">
    <source>
        <dbReference type="ARBA" id="ARBA00023284"/>
    </source>
</evidence>
<evidence type="ECO:0000256" key="1">
    <source>
        <dbReference type="ARBA" id="ARBA00008987"/>
    </source>
</evidence>
<accession>U5HSN9</accession>
<dbReference type="InterPro" id="IPR005746">
    <property type="entry name" value="Thioredoxin"/>
</dbReference>
<dbReference type="InterPro" id="IPR017937">
    <property type="entry name" value="Thioredoxin_CS"/>
</dbReference>
<dbReference type="SUPFAM" id="SSF52833">
    <property type="entry name" value="Thioredoxin-like"/>
    <property type="match status" value="1"/>
</dbReference>
<dbReference type="PRINTS" id="PR00421">
    <property type="entry name" value="THIOREDOXIN"/>
</dbReference>
<dbReference type="GO" id="GO:0015035">
    <property type="term" value="F:protein-disulfide reductase activity"/>
    <property type="evidence" value="ECO:0007669"/>
    <property type="project" value="InterPro"/>
</dbReference>
<dbReference type="SMR" id="U5HSN9"/>
<evidence type="ECO:0000256" key="2">
    <source>
        <dbReference type="ARBA" id="ARBA00022448"/>
    </source>
</evidence>
<dbReference type="InterPro" id="IPR013766">
    <property type="entry name" value="Thioredoxin_domain"/>
</dbReference>
<keyword evidence="3" id="KW-0249">Electron transport</keyword>
<dbReference type="AlphaFoldDB" id="U5HSN9"/>
<protein>
    <submittedName>
        <fullName evidence="7">Thioredoxin</fullName>
    </submittedName>
</protein>
<dbReference type="PANTHER" id="PTHR43601:SF3">
    <property type="entry name" value="THIOREDOXIN, MITOCHONDRIAL"/>
    <property type="match status" value="1"/>
</dbReference>